<evidence type="ECO:0000313" key="1">
    <source>
        <dbReference type="EMBL" id="JAD40909.1"/>
    </source>
</evidence>
<protein>
    <submittedName>
        <fullName evidence="1">Uncharacterized protein</fullName>
    </submittedName>
</protein>
<dbReference type="AlphaFoldDB" id="A0A0A8ZNB5"/>
<organism evidence="1">
    <name type="scientific">Arundo donax</name>
    <name type="common">Giant reed</name>
    <name type="synonym">Donax arundinaceus</name>
    <dbReference type="NCBI Taxonomy" id="35708"/>
    <lineage>
        <taxon>Eukaryota</taxon>
        <taxon>Viridiplantae</taxon>
        <taxon>Streptophyta</taxon>
        <taxon>Embryophyta</taxon>
        <taxon>Tracheophyta</taxon>
        <taxon>Spermatophyta</taxon>
        <taxon>Magnoliopsida</taxon>
        <taxon>Liliopsida</taxon>
        <taxon>Poales</taxon>
        <taxon>Poaceae</taxon>
        <taxon>PACMAD clade</taxon>
        <taxon>Arundinoideae</taxon>
        <taxon>Arundineae</taxon>
        <taxon>Arundo</taxon>
    </lineage>
</organism>
<reference evidence="1" key="2">
    <citation type="journal article" date="2015" name="Data Brief">
        <title>Shoot transcriptome of the giant reed, Arundo donax.</title>
        <authorList>
            <person name="Barrero R.A."/>
            <person name="Guerrero F.D."/>
            <person name="Moolhuijzen P."/>
            <person name="Goolsby J.A."/>
            <person name="Tidwell J."/>
            <person name="Bellgard S.E."/>
            <person name="Bellgard M.I."/>
        </authorList>
    </citation>
    <scope>NUCLEOTIDE SEQUENCE</scope>
    <source>
        <tissue evidence="1">Shoot tissue taken approximately 20 cm above the soil surface</tissue>
    </source>
</reference>
<reference evidence="1" key="1">
    <citation type="submission" date="2014-09" db="EMBL/GenBank/DDBJ databases">
        <authorList>
            <person name="Magalhaes I.L.F."/>
            <person name="Oliveira U."/>
            <person name="Santos F.R."/>
            <person name="Vidigal T.H.D.A."/>
            <person name="Brescovit A.D."/>
            <person name="Santos A.J."/>
        </authorList>
    </citation>
    <scope>NUCLEOTIDE SEQUENCE</scope>
    <source>
        <tissue evidence="1">Shoot tissue taken approximately 20 cm above the soil surface</tissue>
    </source>
</reference>
<accession>A0A0A8ZNB5</accession>
<sequence length="16" mass="1835">MERGIGENRKLFLGSK</sequence>
<dbReference type="EMBL" id="GBRH01256986">
    <property type="protein sequence ID" value="JAD40909.1"/>
    <property type="molecule type" value="Transcribed_RNA"/>
</dbReference>
<proteinExistence type="predicted"/>
<name>A0A0A8ZNB5_ARUDO</name>